<organism evidence="2 3">
    <name type="scientific">Marinobacter nauticus</name>
    <name type="common">Marinobacter hydrocarbonoclasticus</name>
    <name type="synonym">Marinobacter aquaeolei</name>
    <dbReference type="NCBI Taxonomy" id="2743"/>
    <lineage>
        <taxon>Bacteria</taxon>
        <taxon>Pseudomonadati</taxon>
        <taxon>Pseudomonadota</taxon>
        <taxon>Gammaproteobacteria</taxon>
        <taxon>Pseudomonadales</taxon>
        <taxon>Marinobacteraceae</taxon>
        <taxon>Marinobacter</taxon>
    </lineage>
</organism>
<sequence>MSKEVVLARPHPFIRKPMTELLTKLGFTPVTGSSSPKPAGVIVSSSVTSEAGSFADVLQMVKQTWAGVPLVVATLLKPDMAIKSLGKELEAVFPGKKIGFPSEGQKADILIVRPDDLKTPEAERVIRGFFR</sequence>
<dbReference type="EMBL" id="QPJB01000004">
    <property type="protein sequence ID" value="RCW35712.1"/>
    <property type="molecule type" value="Genomic_DNA"/>
</dbReference>
<evidence type="ECO:0000313" key="2">
    <source>
        <dbReference type="EMBL" id="RCW35712.1"/>
    </source>
</evidence>
<reference evidence="2 3" key="1">
    <citation type="submission" date="2018-07" db="EMBL/GenBank/DDBJ databases">
        <title>Freshwater and sediment microbial communities from various areas in North America, analyzing microbe dynamics in response to fracking.</title>
        <authorList>
            <person name="Lamendella R."/>
        </authorList>
    </citation>
    <scope>NUCLEOTIDE SEQUENCE [LARGE SCALE GENOMIC DNA]</scope>
    <source>
        <strain evidence="2 3">114E</strain>
        <strain evidence="1 4">114E_o</strain>
    </source>
</reference>
<dbReference type="RefSeq" id="WP_022992306.1">
    <property type="nucleotide sequence ID" value="NZ_QNSA01000004.1"/>
</dbReference>
<evidence type="ECO:0000313" key="1">
    <source>
        <dbReference type="EMBL" id="RBP75181.1"/>
    </source>
</evidence>
<dbReference type="AlphaFoldDB" id="A0A368V3P4"/>
<gene>
    <name evidence="2" type="ORF">DET51_104331</name>
    <name evidence="1" type="ORF">DET64_104331</name>
</gene>
<dbReference type="Proteomes" id="UP000252795">
    <property type="component" value="Unassembled WGS sequence"/>
</dbReference>
<evidence type="ECO:0000313" key="3">
    <source>
        <dbReference type="Proteomes" id="UP000252795"/>
    </source>
</evidence>
<accession>A0A368V3P4</accession>
<proteinExistence type="predicted"/>
<name>A0A368V3P4_MARNT</name>
<keyword evidence="4" id="KW-1185">Reference proteome</keyword>
<dbReference type="EMBL" id="QNSA01000004">
    <property type="protein sequence ID" value="RBP75181.1"/>
    <property type="molecule type" value="Genomic_DNA"/>
</dbReference>
<evidence type="ECO:0000313" key="4">
    <source>
        <dbReference type="Proteomes" id="UP000253065"/>
    </source>
</evidence>
<comment type="caution">
    <text evidence="2">The sequence shown here is derived from an EMBL/GenBank/DDBJ whole genome shotgun (WGS) entry which is preliminary data.</text>
</comment>
<protein>
    <submittedName>
        <fullName evidence="2">Uncharacterized protein</fullName>
    </submittedName>
</protein>
<dbReference type="Proteomes" id="UP000253065">
    <property type="component" value="Unassembled WGS sequence"/>
</dbReference>